<dbReference type="AlphaFoldDB" id="A0A9X6NHG4"/>
<evidence type="ECO:0000313" key="2">
    <source>
        <dbReference type="Proteomes" id="UP000192578"/>
    </source>
</evidence>
<sequence>KLDDGQKTWLLLRAKCRNLGDGYGDLATTMAFRKMPK</sequence>
<accession>A0A9X6NHG4</accession>
<comment type="caution">
    <text evidence="1">The sequence shown here is derived from an EMBL/GenBank/DDBJ whole genome shotgun (WGS) entry which is preliminary data.</text>
</comment>
<keyword evidence="2" id="KW-1185">Reference proteome</keyword>
<feature type="non-terminal residue" evidence="1">
    <location>
        <position position="1"/>
    </location>
</feature>
<dbReference type="Proteomes" id="UP000192578">
    <property type="component" value="Unassembled WGS sequence"/>
</dbReference>
<dbReference type="EMBL" id="MTYJ01000392">
    <property type="protein sequence ID" value="OWA54315.1"/>
    <property type="molecule type" value="Genomic_DNA"/>
</dbReference>
<organism evidence="1 2">
    <name type="scientific">Hypsibius exemplaris</name>
    <name type="common">Freshwater tardigrade</name>
    <dbReference type="NCBI Taxonomy" id="2072580"/>
    <lineage>
        <taxon>Eukaryota</taxon>
        <taxon>Metazoa</taxon>
        <taxon>Ecdysozoa</taxon>
        <taxon>Tardigrada</taxon>
        <taxon>Eutardigrada</taxon>
        <taxon>Parachela</taxon>
        <taxon>Hypsibioidea</taxon>
        <taxon>Hypsibiidae</taxon>
        <taxon>Hypsibius</taxon>
    </lineage>
</organism>
<protein>
    <submittedName>
        <fullName evidence="1">Uncharacterized protein</fullName>
    </submittedName>
</protein>
<reference evidence="2" key="1">
    <citation type="submission" date="2017-01" db="EMBL/GenBank/DDBJ databases">
        <title>Comparative genomics of anhydrobiosis in the tardigrade Hypsibius dujardini.</title>
        <authorList>
            <person name="Yoshida Y."/>
            <person name="Koutsovoulos G."/>
            <person name="Laetsch D."/>
            <person name="Stevens L."/>
            <person name="Kumar S."/>
            <person name="Horikawa D."/>
            <person name="Ishino K."/>
            <person name="Komine S."/>
            <person name="Tomita M."/>
            <person name="Blaxter M."/>
            <person name="Arakawa K."/>
        </authorList>
    </citation>
    <scope>NUCLEOTIDE SEQUENCE [LARGE SCALE GENOMIC DNA]</scope>
    <source>
        <strain evidence="2">Z151</strain>
    </source>
</reference>
<evidence type="ECO:0000313" key="1">
    <source>
        <dbReference type="EMBL" id="OWA54315.1"/>
    </source>
</evidence>
<name>A0A9X6NHG4_HYPEX</name>
<proteinExistence type="predicted"/>
<gene>
    <name evidence="1" type="ORF">BV898_18723</name>
</gene>